<dbReference type="InterPro" id="IPR025423">
    <property type="entry name" value="TMEM205-like"/>
</dbReference>
<dbReference type="Pfam" id="PF13664">
    <property type="entry name" value="DUF4149"/>
    <property type="match status" value="1"/>
</dbReference>
<proteinExistence type="predicted"/>
<evidence type="ECO:0000259" key="6">
    <source>
        <dbReference type="Pfam" id="PF13664"/>
    </source>
</evidence>
<evidence type="ECO:0000256" key="4">
    <source>
        <dbReference type="ARBA" id="ARBA00023136"/>
    </source>
</evidence>
<evidence type="ECO:0000256" key="1">
    <source>
        <dbReference type="ARBA" id="ARBA00004370"/>
    </source>
</evidence>
<dbReference type="EMBL" id="JAGSSW010000005">
    <property type="protein sequence ID" value="MBR8464155.1"/>
    <property type="molecule type" value="Genomic_DNA"/>
</dbReference>
<feature type="transmembrane region" description="Helical" evidence="5">
    <location>
        <begin position="134"/>
        <end position="153"/>
    </location>
</feature>
<gene>
    <name evidence="7" type="ORF">KDD93_06155</name>
</gene>
<sequence>MKNIYLFLLATLVGIEIALGIFVAPVVFYPQKFIGSEVLTHFQSGILMTQIFLKYNYALIIISLFAFVFSVFVLRSKDCFYVRVSTFALNFINLSLACIFVFYFTPYILNAQAIGESATIQSAEFMNIHKASELTMKIMMMAQILLFFVGSLYKKQDKNG</sequence>
<evidence type="ECO:0000313" key="7">
    <source>
        <dbReference type="EMBL" id="MBR8464155.1"/>
    </source>
</evidence>
<keyword evidence="8" id="KW-1185">Reference proteome</keyword>
<keyword evidence="3 5" id="KW-1133">Transmembrane helix</keyword>
<feature type="domain" description="TMEM205-like" evidence="6">
    <location>
        <begin position="8"/>
        <end position="115"/>
    </location>
</feature>
<dbReference type="RefSeq" id="WP_212142116.1">
    <property type="nucleotide sequence ID" value="NZ_JAGSSW010000005.1"/>
</dbReference>
<feature type="transmembrane region" description="Helical" evidence="5">
    <location>
        <begin position="7"/>
        <end position="29"/>
    </location>
</feature>
<feature type="transmembrane region" description="Helical" evidence="5">
    <location>
        <begin position="55"/>
        <end position="75"/>
    </location>
</feature>
<name>A0ABS5HIR2_9BACT</name>
<evidence type="ECO:0000256" key="2">
    <source>
        <dbReference type="ARBA" id="ARBA00022692"/>
    </source>
</evidence>
<evidence type="ECO:0000313" key="8">
    <source>
        <dbReference type="Proteomes" id="UP000682951"/>
    </source>
</evidence>
<evidence type="ECO:0000256" key="5">
    <source>
        <dbReference type="SAM" id="Phobius"/>
    </source>
</evidence>
<evidence type="ECO:0000256" key="3">
    <source>
        <dbReference type="ARBA" id="ARBA00022989"/>
    </source>
</evidence>
<keyword evidence="2 5" id="KW-0812">Transmembrane</keyword>
<protein>
    <submittedName>
        <fullName evidence="7">DUF4149 domain-containing protein</fullName>
    </submittedName>
</protein>
<comment type="subcellular location">
    <subcellularLocation>
        <location evidence="1">Membrane</location>
    </subcellularLocation>
</comment>
<organism evidence="7 8">
    <name type="scientific">Campylobacter anatolicus</name>
    <dbReference type="NCBI Taxonomy" id="2829105"/>
    <lineage>
        <taxon>Bacteria</taxon>
        <taxon>Pseudomonadati</taxon>
        <taxon>Campylobacterota</taxon>
        <taxon>Epsilonproteobacteria</taxon>
        <taxon>Campylobacterales</taxon>
        <taxon>Campylobacteraceae</taxon>
        <taxon>Campylobacter</taxon>
    </lineage>
</organism>
<accession>A0ABS5HIR2</accession>
<keyword evidence="4 5" id="KW-0472">Membrane</keyword>
<dbReference type="Proteomes" id="UP000682951">
    <property type="component" value="Unassembled WGS sequence"/>
</dbReference>
<feature type="transmembrane region" description="Helical" evidence="5">
    <location>
        <begin position="87"/>
        <end position="109"/>
    </location>
</feature>
<comment type="caution">
    <text evidence="7">The sequence shown here is derived from an EMBL/GenBank/DDBJ whole genome shotgun (WGS) entry which is preliminary data.</text>
</comment>
<reference evidence="7 8" key="1">
    <citation type="submission" date="2021-04" db="EMBL/GenBank/DDBJ databases">
        <title>Molecular and phenotypic characterization and identification of bacterial isolates recovered from the Anatolian ground squirrels (Spermophilus xanthoprymnus) and which have the potential to form a new species in the Campylobacter genus.</title>
        <authorList>
            <person name="Aydin F."/>
            <person name="Abay S."/>
            <person name="Kayman T."/>
            <person name="Karakaya E."/>
            <person name="Mustak H.K."/>
            <person name="Mustak I.B."/>
            <person name="Bilgin N."/>
            <person name="Duzler A."/>
            <person name="Sahin O."/>
            <person name="Guran O."/>
            <person name="Saticioglu I.B."/>
        </authorList>
    </citation>
    <scope>NUCLEOTIDE SEQUENCE [LARGE SCALE GENOMIC DNA]</scope>
    <source>
        <strain evidence="8">faydin-G24</strain>
    </source>
</reference>